<proteinExistence type="predicted"/>
<evidence type="ECO:0000313" key="2">
    <source>
        <dbReference type="Proteomes" id="UP000827976"/>
    </source>
</evidence>
<name>A0ACB7U9Y9_DIOAL</name>
<keyword evidence="2" id="KW-1185">Reference proteome</keyword>
<evidence type="ECO:0000313" key="1">
    <source>
        <dbReference type="EMBL" id="KAH7657078.1"/>
    </source>
</evidence>
<reference evidence="2" key="1">
    <citation type="journal article" date="2022" name="Nat. Commun.">
        <title>Chromosome evolution and the genetic basis of agronomically important traits in greater yam.</title>
        <authorList>
            <person name="Bredeson J.V."/>
            <person name="Lyons J.B."/>
            <person name="Oniyinde I.O."/>
            <person name="Okereke N.R."/>
            <person name="Kolade O."/>
            <person name="Nnabue I."/>
            <person name="Nwadili C.O."/>
            <person name="Hribova E."/>
            <person name="Parker M."/>
            <person name="Nwogha J."/>
            <person name="Shu S."/>
            <person name="Carlson J."/>
            <person name="Kariba R."/>
            <person name="Muthemba S."/>
            <person name="Knop K."/>
            <person name="Barton G.J."/>
            <person name="Sherwood A.V."/>
            <person name="Lopez-Montes A."/>
            <person name="Asiedu R."/>
            <person name="Jamnadass R."/>
            <person name="Muchugi A."/>
            <person name="Goodstein D."/>
            <person name="Egesi C.N."/>
            <person name="Featherston J."/>
            <person name="Asfaw A."/>
            <person name="Simpson G.G."/>
            <person name="Dolezel J."/>
            <person name="Hendre P.S."/>
            <person name="Van Deynze A."/>
            <person name="Kumar P.L."/>
            <person name="Obidiegwu J.E."/>
            <person name="Bhattacharjee R."/>
            <person name="Rokhsar D.S."/>
        </authorList>
    </citation>
    <scope>NUCLEOTIDE SEQUENCE [LARGE SCALE GENOMIC DNA]</scope>
    <source>
        <strain evidence="2">cv. TDa95/00328</strain>
    </source>
</reference>
<accession>A0ACB7U9Y9</accession>
<protein>
    <submittedName>
        <fullName evidence="1">Acid phosphatase protein</fullName>
        <ecNumber evidence="1">3.1.3.2</ecNumber>
    </submittedName>
</protein>
<dbReference type="Proteomes" id="UP000827976">
    <property type="component" value="Chromosome 18"/>
</dbReference>
<sequence>MSTYPDPMEPADSNHSLLSDRRSELGSRYVVESGVYMSAFAATVFIAALVTIGVLLLTLLVALTVMLENCQSRNSGVIEQVKASGENGYCRVFAFHAELNNLEADKFPPTCLAHAFEYIEEGQFLQDLKLTVQVAESYFSTMKPDGDGSGVILVDADDVLLPDINNTGSPGQNRIKRVDDVENQARSLVLELHLKLQTHGWILIPFSRRHMKHYNATIASLSSVGFGGHSSLIMSRSDDEVAMENWKFISERRVRLHNQGVHISSVISSQMDALTGPCLGQRNFKLAHPIHHRTEQPHNL</sequence>
<organism evidence="1 2">
    <name type="scientific">Dioscorea alata</name>
    <name type="common">Purple yam</name>
    <dbReference type="NCBI Taxonomy" id="55571"/>
    <lineage>
        <taxon>Eukaryota</taxon>
        <taxon>Viridiplantae</taxon>
        <taxon>Streptophyta</taxon>
        <taxon>Embryophyta</taxon>
        <taxon>Tracheophyta</taxon>
        <taxon>Spermatophyta</taxon>
        <taxon>Magnoliopsida</taxon>
        <taxon>Liliopsida</taxon>
        <taxon>Dioscoreales</taxon>
        <taxon>Dioscoreaceae</taxon>
        <taxon>Dioscorea</taxon>
    </lineage>
</organism>
<dbReference type="EC" id="3.1.3.2" evidence="1"/>
<dbReference type="EMBL" id="CM037028">
    <property type="protein sequence ID" value="KAH7657078.1"/>
    <property type="molecule type" value="Genomic_DNA"/>
</dbReference>
<comment type="caution">
    <text evidence="1">The sequence shown here is derived from an EMBL/GenBank/DDBJ whole genome shotgun (WGS) entry which is preliminary data.</text>
</comment>
<keyword evidence="1" id="KW-0378">Hydrolase</keyword>
<gene>
    <name evidence="1" type="ORF">IHE45_18G117000</name>
</gene>